<keyword evidence="1" id="KW-1133">Transmembrane helix</keyword>
<reference evidence="2" key="2">
    <citation type="journal article" date="2015" name="Fish Shellfish Immunol.">
        <title>Early steps in the European eel (Anguilla anguilla)-Vibrio vulnificus interaction in the gills: Role of the RtxA13 toxin.</title>
        <authorList>
            <person name="Callol A."/>
            <person name="Pajuelo D."/>
            <person name="Ebbesson L."/>
            <person name="Teles M."/>
            <person name="MacKenzie S."/>
            <person name="Amaro C."/>
        </authorList>
    </citation>
    <scope>NUCLEOTIDE SEQUENCE</scope>
</reference>
<sequence>MGNMTTDPLLAGSSIFRQNRIIILGKRVEEHKNVESLFYGLCLCVTGLVPNISIIWGFNDMRFSSTNR</sequence>
<reference evidence="2" key="1">
    <citation type="submission" date="2014-11" db="EMBL/GenBank/DDBJ databases">
        <authorList>
            <person name="Amaro Gonzalez C."/>
        </authorList>
    </citation>
    <scope>NUCLEOTIDE SEQUENCE</scope>
</reference>
<dbReference type="AlphaFoldDB" id="A0A0E9PE00"/>
<dbReference type="EMBL" id="GBXM01106489">
    <property type="protein sequence ID" value="JAH02088.1"/>
    <property type="molecule type" value="Transcribed_RNA"/>
</dbReference>
<organism evidence="2">
    <name type="scientific">Anguilla anguilla</name>
    <name type="common">European freshwater eel</name>
    <name type="synonym">Muraena anguilla</name>
    <dbReference type="NCBI Taxonomy" id="7936"/>
    <lineage>
        <taxon>Eukaryota</taxon>
        <taxon>Metazoa</taxon>
        <taxon>Chordata</taxon>
        <taxon>Craniata</taxon>
        <taxon>Vertebrata</taxon>
        <taxon>Euteleostomi</taxon>
        <taxon>Actinopterygii</taxon>
        <taxon>Neopterygii</taxon>
        <taxon>Teleostei</taxon>
        <taxon>Anguilliformes</taxon>
        <taxon>Anguillidae</taxon>
        <taxon>Anguilla</taxon>
    </lineage>
</organism>
<evidence type="ECO:0000313" key="2">
    <source>
        <dbReference type="EMBL" id="JAH02088.1"/>
    </source>
</evidence>
<name>A0A0E9PE00_ANGAN</name>
<proteinExistence type="predicted"/>
<feature type="transmembrane region" description="Helical" evidence="1">
    <location>
        <begin position="37"/>
        <end position="58"/>
    </location>
</feature>
<evidence type="ECO:0000256" key="1">
    <source>
        <dbReference type="SAM" id="Phobius"/>
    </source>
</evidence>
<keyword evidence="1" id="KW-0812">Transmembrane</keyword>
<keyword evidence="1" id="KW-0472">Membrane</keyword>
<protein>
    <submittedName>
        <fullName evidence="2">Uncharacterized protein</fullName>
    </submittedName>
</protein>
<accession>A0A0E9PE00</accession>